<comment type="caution">
    <text evidence="3">The sequence shown here is derived from an EMBL/GenBank/DDBJ whole genome shotgun (WGS) entry which is preliminary data.</text>
</comment>
<comment type="similarity">
    <text evidence="2">Belongs to the LarC family.</text>
</comment>
<dbReference type="InterPro" id="IPR002822">
    <property type="entry name" value="Ni_insertion"/>
</dbReference>
<evidence type="ECO:0000256" key="2">
    <source>
        <dbReference type="HAMAP-Rule" id="MF_01074"/>
    </source>
</evidence>
<accession>A0A550J6K9</accession>
<dbReference type="PANTHER" id="PTHR36566:SF1">
    <property type="entry name" value="PYRIDINIUM-3,5-BISTHIOCARBOXYLIC ACID MONONUCLEOTIDE NICKEL INSERTION PROTEIN"/>
    <property type="match status" value="1"/>
</dbReference>
<dbReference type="PANTHER" id="PTHR36566">
    <property type="entry name" value="NICKEL INSERTION PROTEIN-RELATED"/>
    <property type="match status" value="1"/>
</dbReference>
<proteinExistence type="inferred from homology"/>
<sequence>MKTLYLDPISGISGDMMLGLLVDLGVELSAIESELCKLPVSGYALEARREARRGITGCRVHVTIDEHHHHRTWAGIDRMLADSALPEAARELARRIFRRVGEAEAKVHGVPLETVHFHEVGAVDSIVDIVGAAVGLTLLGVEQVVCGPLPMSQGTVLCAHGAIPLPAPATLEILKGLPIIDGQCDKELVTPTGAAIAAEIAEFGPLPAMTLETVGYGVGGRDLPDRPNLLRGLLGETTENGEIDRVVVLETHLDDTTPEVLGFLMERLLAAGAFDVGYSPLQMKKNRPGLRVTVVAPPPLADRLARLLLRESSAIGVRRYETERLKLRRDSATVATELGEAAVKLIYEGEKLLRVSAEYASCRALAEASGRPLPEVYRLVERAAEAFFPV</sequence>
<evidence type="ECO:0000313" key="4">
    <source>
        <dbReference type="Proteomes" id="UP000317155"/>
    </source>
</evidence>
<keyword evidence="1 2" id="KW-0533">Nickel</keyword>
<dbReference type="RefSeq" id="WP_092054475.1">
    <property type="nucleotide sequence ID" value="NZ_FOJJ01000006.1"/>
</dbReference>
<dbReference type="GO" id="GO:0016829">
    <property type="term" value="F:lyase activity"/>
    <property type="evidence" value="ECO:0007669"/>
    <property type="project" value="UniProtKB-UniRule"/>
</dbReference>
<protein>
    <recommendedName>
        <fullName evidence="2">Putative nickel insertion protein</fullName>
    </recommendedName>
</protein>
<dbReference type="GO" id="GO:0016151">
    <property type="term" value="F:nickel cation binding"/>
    <property type="evidence" value="ECO:0007669"/>
    <property type="project" value="UniProtKB-UniRule"/>
</dbReference>
<organism evidence="3 4">
    <name type="scientific">Trichloromonas acetexigens</name>
    <dbReference type="NCBI Taxonomy" id="38815"/>
    <lineage>
        <taxon>Bacteria</taxon>
        <taxon>Pseudomonadati</taxon>
        <taxon>Thermodesulfobacteriota</taxon>
        <taxon>Desulfuromonadia</taxon>
        <taxon>Desulfuromonadales</taxon>
        <taxon>Trichloromonadaceae</taxon>
        <taxon>Trichloromonas</taxon>
    </lineage>
</organism>
<name>A0A550J6K9_9BACT</name>
<reference evidence="3 4" key="1">
    <citation type="submission" date="2019-07" db="EMBL/GenBank/DDBJ databases">
        <title>Insights of Desulfuromonas acetexigens electromicrobiology.</title>
        <authorList>
            <person name="Katuri K."/>
            <person name="Sapireddy V."/>
            <person name="Shaw D.R."/>
            <person name="Saikaly P."/>
        </authorList>
    </citation>
    <scope>NUCLEOTIDE SEQUENCE [LARGE SCALE GENOMIC DNA]</scope>
    <source>
        <strain evidence="3 4">2873</strain>
    </source>
</reference>
<gene>
    <name evidence="3" type="primary">larC</name>
    <name evidence="3" type="ORF">FL622_15155</name>
</gene>
<keyword evidence="4" id="KW-1185">Reference proteome</keyword>
<dbReference type="Gene3D" id="3.30.70.1380">
    <property type="entry name" value="Transcriptional regulatory protein pf0864 domain like"/>
    <property type="match status" value="1"/>
</dbReference>
<evidence type="ECO:0000256" key="1">
    <source>
        <dbReference type="ARBA" id="ARBA00022596"/>
    </source>
</evidence>
<keyword evidence="2" id="KW-0456">Lyase</keyword>
<dbReference type="NCBIfam" id="TIGR00299">
    <property type="entry name" value="nickel pincer cofactor biosynthesis protein LarC"/>
    <property type="match status" value="1"/>
</dbReference>
<dbReference type="Pfam" id="PF01969">
    <property type="entry name" value="Ni_insertion"/>
    <property type="match status" value="1"/>
</dbReference>
<dbReference type="HAMAP" id="MF_01074">
    <property type="entry name" value="LarC"/>
    <property type="match status" value="1"/>
</dbReference>
<dbReference type="OrthoDB" id="9765625at2"/>
<dbReference type="EMBL" id="VJVV01000014">
    <property type="protein sequence ID" value="TRO78807.1"/>
    <property type="molecule type" value="Genomic_DNA"/>
</dbReference>
<dbReference type="Proteomes" id="UP000317155">
    <property type="component" value="Unassembled WGS sequence"/>
</dbReference>
<dbReference type="AlphaFoldDB" id="A0A550J6K9"/>
<evidence type="ECO:0000313" key="3">
    <source>
        <dbReference type="EMBL" id="TRO78807.1"/>
    </source>
</evidence>
<dbReference type="Gene3D" id="3.10.20.300">
    <property type="entry name" value="mk0293 like domain"/>
    <property type="match status" value="1"/>
</dbReference>